<feature type="active site" description="Acyl-ester intermediate" evidence="5">
    <location>
        <position position="232"/>
    </location>
</feature>
<dbReference type="GO" id="GO:0019695">
    <property type="term" value="P:choline metabolic process"/>
    <property type="evidence" value="ECO:0007669"/>
    <property type="project" value="TreeGrafter"/>
</dbReference>
<dbReference type="InterPro" id="IPR000997">
    <property type="entry name" value="Cholinesterase"/>
</dbReference>
<dbReference type="PROSITE" id="PS00941">
    <property type="entry name" value="CARBOXYLESTERASE_B_2"/>
    <property type="match status" value="1"/>
</dbReference>
<organism evidence="8 9">
    <name type="scientific">Dreissena polymorpha</name>
    <name type="common">Zebra mussel</name>
    <name type="synonym">Mytilus polymorpha</name>
    <dbReference type="NCBI Taxonomy" id="45954"/>
    <lineage>
        <taxon>Eukaryota</taxon>
        <taxon>Metazoa</taxon>
        <taxon>Spiralia</taxon>
        <taxon>Lophotrochozoa</taxon>
        <taxon>Mollusca</taxon>
        <taxon>Bivalvia</taxon>
        <taxon>Autobranchia</taxon>
        <taxon>Heteroconchia</taxon>
        <taxon>Euheterodonta</taxon>
        <taxon>Imparidentia</taxon>
        <taxon>Neoheterodontei</taxon>
        <taxon>Myida</taxon>
        <taxon>Dreissenoidea</taxon>
        <taxon>Dreissenidae</taxon>
        <taxon>Dreissena</taxon>
    </lineage>
</organism>
<dbReference type="GO" id="GO:0005886">
    <property type="term" value="C:plasma membrane"/>
    <property type="evidence" value="ECO:0007669"/>
    <property type="project" value="TreeGrafter"/>
</dbReference>
<dbReference type="OrthoDB" id="9000293at2759"/>
<feature type="domain" description="Carboxylesterase type B" evidence="7">
    <location>
        <begin position="34"/>
        <end position="574"/>
    </location>
</feature>
<gene>
    <name evidence="8" type="ORF">DPMN_140270</name>
</gene>
<evidence type="ECO:0000256" key="1">
    <source>
        <dbReference type="ARBA" id="ARBA00005964"/>
    </source>
</evidence>
<evidence type="ECO:0000259" key="7">
    <source>
        <dbReference type="Pfam" id="PF00135"/>
    </source>
</evidence>
<feature type="active site" description="Charge relay system" evidence="5">
    <location>
        <position position="481"/>
    </location>
</feature>
<evidence type="ECO:0000256" key="5">
    <source>
        <dbReference type="PIRSR" id="PIRSR600997-1"/>
    </source>
</evidence>
<feature type="signal peptide" evidence="6">
    <location>
        <begin position="1"/>
        <end position="28"/>
    </location>
</feature>
<evidence type="ECO:0000313" key="8">
    <source>
        <dbReference type="EMBL" id="KAH3811854.1"/>
    </source>
</evidence>
<sequence>MQLSIMLRLGCDVVWLMFAICVISRTKSEGFGPIKQTTKGKVQGIRVQVGTTEVDIYYGIPYAKPPLGNLRFRHPIPDDHWTGVLDAKERPNACFQPTSDHVFPNFEGSKVWNPNTNISEDCLYLNVYVPQTPNNEHSVYGKDVMVWIFGGGFYSGSAVLDVYEGRYLAAENDVIIVSIQYRVGSLGFLAMYHPEAPGNAGLFDQVLALDWVQQNIYYFGGNPRSVTLFGESAGAVSVGMHMLSPLSRGKFHRVILQSGSPNAAWAILSDKEAKNRSRKLAKSLNCGNFLEVPDIIECLRGVPALTIIEHDWEVITSGVVRFPFVPIVDGSFLTEAPEKSIKSKNFKKCPVLLGHNTNEAFYWLLYYGHGTYFHKHTVPEITQNAFDRLIDDLFFYHPYYPKELNSFGKDAIKFQYRNWVNPNDQAMNAWQLDMAVGDFNFICPTVDFARFTSEAGSNVYYYVFEHRSSVHHWPDWMGVLHGDEINFVFGEPENKTKGYTPEEVIFSRKMMRYWTNFAKTGDPNRRPGHVSMDEWPLFNNVTREHLILRPELINRVDKSRAIGRGSRANECAFWRNYLPELVLKTADMSQMEVEWKMQFNEWSTKYIVEWKTQFDSFLLDNGLKKSERCPSP</sequence>
<protein>
    <recommendedName>
        <fullName evidence="6">Carboxylic ester hydrolase</fullName>
        <ecNumber evidence="6">3.1.1.-</ecNumber>
    </recommendedName>
</protein>
<reference evidence="8" key="1">
    <citation type="journal article" date="2019" name="bioRxiv">
        <title>The Genome of the Zebra Mussel, Dreissena polymorpha: A Resource for Invasive Species Research.</title>
        <authorList>
            <person name="McCartney M.A."/>
            <person name="Auch B."/>
            <person name="Kono T."/>
            <person name="Mallez S."/>
            <person name="Zhang Y."/>
            <person name="Obille A."/>
            <person name="Becker A."/>
            <person name="Abrahante J.E."/>
            <person name="Garbe J."/>
            <person name="Badalamenti J.P."/>
            <person name="Herman A."/>
            <person name="Mangelson H."/>
            <person name="Liachko I."/>
            <person name="Sullivan S."/>
            <person name="Sone E.D."/>
            <person name="Koren S."/>
            <person name="Silverstein K.A.T."/>
            <person name="Beckman K.B."/>
            <person name="Gohl D.M."/>
        </authorList>
    </citation>
    <scope>NUCLEOTIDE SEQUENCE</scope>
    <source>
        <strain evidence="8">Duluth1</strain>
        <tissue evidence="8">Whole animal</tissue>
    </source>
</reference>
<dbReference type="PRINTS" id="PR00878">
    <property type="entry name" value="CHOLNESTRASE"/>
</dbReference>
<feature type="chain" id="PRO_5039758720" description="Carboxylic ester hydrolase" evidence="6">
    <location>
        <begin position="29"/>
        <end position="632"/>
    </location>
</feature>
<dbReference type="GO" id="GO:0003990">
    <property type="term" value="F:acetylcholinesterase activity"/>
    <property type="evidence" value="ECO:0007669"/>
    <property type="project" value="TreeGrafter"/>
</dbReference>
<dbReference type="InterPro" id="IPR019826">
    <property type="entry name" value="Carboxylesterase_B_AS"/>
</dbReference>
<evidence type="ECO:0000313" key="9">
    <source>
        <dbReference type="Proteomes" id="UP000828390"/>
    </source>
</evidence>
<keyword evidence="9" id="KW-1185">Reference proteome</keyword>
<dbReference type="Gene3D" id="3.40.50.1820">
    <property type="entry name" value="alpha/beta hydrolase"/>
    <property type="match status" value="1"/>
</dbReference>
<keyword evidence="2" id="KW-0719">Serine esterase</keyword>
<dbReference type="EMBL" id="JAIWYP010000006">
    <property type="protein sequence ID" value="KAH3811854.1"/>
    <property type="molecule type" value="Genomic_DNA"/>
</dbReference>
<evidence type="ECO:0000256" key="2">
    <source>
        <dbReference type="ARBA" id="ARBA00022487"/>
    </source>
</evidence>
<dbReference type="PANTHER" id="PTHR43918">
    <property type="entry name" value="ACETYLCHOLINESTERASE"/>
    <property type="match status" value="1"/>
</dbReference>
<evidence type="ECO:0000256" key="3">
    <source>
        <dbReference type="ARBA" id="ARBA00022801"/>
    </source>
</evidence>
<dbReference type="PROSITE" id="PS00122">
    <property type="entry name" value="CARBOXYLESTERASE_B_1"/>
    <property type="match status" value="1"/>
</dbReference>
<accession>A0A9D4G7A5</accession>
<keyword evidence="6" id="KW-0732">Signal</keyword>
<dbReference type="Proteomes" id="UP000828390">
    <property type="component" value="Unassembled WGS sequence"/>
</dbReference>
<reference evidence="8" key="2">
    <citation type="submission" date="2020-11" db="EMBL/GenBank/DDBJ databases">
        <authorList>
            <person name="McCartney M.A."/>
            <person name="Auch B."/>
            <person name="Kono T."/>
            <person name="Mallez S."/>
            <person name="Becker A."/>
            <person name="Gohl D.M."/>
            <person name="Silverstein K.A.T."/>
            <person name="Koren S."/>
            <person name="Bechman K.B."/>
            <person name="Herman A."/>
            <person name="Abrahante J.E."/>
            <person name="Garbe J."/>
        </authorList>
    </citation>
    <scope>NUCLEOTIDE SEQUENCE</scope>
    <source>
        <strain evidence="8">Duluth1</strain>
        <tissue evidence="8">Whole animal</tissue>
    </source>
</reference>
<dbReference type="AlphaFoldDB" id="A0A9D4G7A5"/>
<comment type="similarity">
    <text evidence="1 6">Belongs to the type-B carboxylesterase/lipase family.</text>
</comment>
<feature type="active site" description="Charge relay system" evidence="5">
    <location>
        <position position="359"/>
    </location>
</feature>
<proteinExistence type="inferred from homology"/>
<dbReference type="InterPro" id="IPR029058">
    <property type="entry name" value="AB_hydrolase_fold"/>
</dbReference>
<dbReference type="FunFam" id="3.40.50.1820:FF:000029">
    <property type="entry name" value="Acetylcholinesterase"/>
    <property type="match status" value="1"/>
</dbReference>
<dbReference type="PANTHER" id="PTHR43918:SF12">
    <property type="entry name" value="ACETYLCHOLINESTERASE 1"/>
    <property type="match status" value="1"/>
</dbReference>
<keyword evidence="4" id="KW-1015">Disulfide bond</keyword>
<dbReference type="CDD" id="cd00312">
    <property type="entry name" value="Esterase_lipase"/>
    <property type="match status" value="1"/>
</dbReference>
<dbReference type="GO" id="GO:0006581">
    <property type="term" value="P:acetylcholine catabolic process"/>
    <property type="evidence" value="ECO:0007669"/>
    <property type="project" value="TreeGrafter"/>
</dbReference>
<comment type="caution">
    <text evidence="8">The sequence shown here is derived from an EMBL/GenBank/DDBJ whole genome shotgun (WGS) entry which is preliminary data.</text>
</comment>
<name>A0A9D4G7A5_DREPO</name>
<dbReference type="InterPro" id="IPR019819">
    <property type="entry name" value="Carboxylesterase_B_CS"/>
</dbReference>
<evidence type="ECO:0000256" key="6">
    <source>
        <dbReference type="RuleBase" id="RU361235"/>
    </source>
</evidence>
<evidence type="ECO:0000256" key="4">
    <source>
        <dbReference type="ARBA" id="ARBA00023157"/>
    </source>
</evidence>
<keyword evidence="3 6" id="KW-0378">Hydrolase</keyword>
<dbReference type="SUPFAM" id="SSF53474">
    <property type="entry name" value="alpha/beta-Hydrolases"/>
    <property type="match status" value="1"/>
</dbReference>
<dbReference type="InterPro" id="IPR002018">
    <property type="entry name" value="CarbesteraseB"/>
</dbReference>
<dbReference type="GO" id="GO:0005615">
    <property type="term" value="C:extracellular space"/>
    <property type="evidence" value="ECO:0007669"/>
    <property type="project" value="TreeGrafter"/>
</dbReference>
<dbReference type="Pfam" id="PF00135">
    <property type="entry name" value="COesterase"/>
    <property type="match status" value="1"/>
</dbReference>
<dbReference type="EC" id="3.1.1.-" evidence="6"/>
<dbReference type="InterPro" id="IPR050654">
    <property type="entry name" value="AChE-related_enzymes"/>
</dbReference>